<dbReference type="PROSITE" id="PS51163">
    <property type="entry name" value="YRDC"/>
    <property type="match status" value="1"/>
</dbReference>
<evidence type="ECO:0000259" key="1">
    <source>
        <dbReference type="PROSITE" id="PS51163"/>
    </source>
</evidence>
<evidence type="ECO:0000313" key="2">
    <source>
        <dbReference type="EMBL" id="MDT0617258.1"/>
    </source>
</evidence>
<sequence>MAEIVRIHPENPQPRLVARVADQLRGGAVIAYPTDSSYALGCALGNKPAIDRIRWIRGFGREHYFTLLCRDLSEIATYAKVENASFRLLKNLTPGPYTFVLPATREVPRWLWHPKRKTIGIRVPTHHTATAIATALDAPIMSVTALLPDDDIPLSDPDDVQARLGGHVDLVVDSGACNIEPTTVVDLTDTTPRILRVGRGPVDAVTG</sequence>
<dbReference type="InterPro" id="IPR052532">
    <property type="entry name" value="SUA5_domain"/>
</dbReference>
<dbReference type="SUPFAM" id="SSF55821">
    <property type="entry name" value="YrdC/RibB"/>
    <property type="match status" value="1"/>
</dbReference>
<dbReference type="InterPro" id="IPR017945">
    <property type="entry name" value="DHBP_synth_RibB-like_a/b_dom"/>
</dbReference>
<dbReference type="RefSeq" id="WP_311656929.1">
    <property type="nucleotide sequence ID" value="NZ_JAVRHY010000002.1"/>
</dbReference>
<keyword evidence="2" id="KW-0548">Nucleotidyltransferase</keyword>
<dbReference type="EMBL" id="JAVRHY010000002">
    <property type="protein sequence ID" value="MDT0617258.1"/>
    <property type="molecule type" value="Genomic_DNA"/>
</dbReference>
<dbReference type="Gene3D" id="3.90.870.10">
    <property type="entry name" value="DHBP synthase"/>
    <property type="match status" value="1"/>
</dbReference>
<feature type="domain" description="YrdC-like" evidence="1">
    <location>
        <begin position="14"/>
        <end position="200"/>
    </location>
</feature>
<dbReference type="PANTHER" id="PTHR42828:SF3">
    <property type="entry name" value="THREONYLCARBAMOYL-AMP SYNTHASE"/>
    <property type="match status" value="1"/>
</dbReference>
<dbReference type="Pfam" id="PF01300">
    <property type="entry name" value="Sua5_yciO_yrdC"/>
    <property type="match status" value="1"/>
</dbReference>
<dbReference type="PANTHER" id="PTHR42828">
    <property type="entry name" value="DHBP SYNTHASE RIBB-LIKE ALPHA/BETA DOMAIN-CONTAINING PROTEIN"/>
    <property type="match status" value="1"/>
</dbReference>
<dbReference type="EC" id="2.7.7.87" evidence="2"/>
<keyword evidence="3" id="KW-1185">Reference proteome</keyword>
<dbReference type="GO" id="GO:0061710">
    <property type="term" value="F:L-threonylcarbamoyladenylate synthase"/>
    <property type="evidence" value="ECO:0007669"/>
    <property type="project" value="UniProtKB-EC"/>
</dbReference>
<proteinExistence type="predicted"/>
<organism evidence="2 3">
    <name type="scientific">Spectribacter acetivorans</name>
    <dbReference type="NCBI Taxonomy" id="3075603"/>
    <lineage>
        <taxon>Bacteria</taxon>
        <taxon>Pseudomonadati</taxon>
        <taxon>Pseudomonadota</taxon>
        <taxon>Gammaproteobacteria</taxon>
        <taxon>Salinisphaerales</taxon>
        <taxon>Salinisphaeraceae</taxon>
        <taxon>Spectribacter</taxon>
    </lineage>
</organism>
<accession>A0ABU3B479</accession>
<gene>
    <name evidence="2" type="ORF">RM531_02090</name>
</gene>
<reference evidence="2 3" key="1">
    <citation type="submission" date="2023-09" db="EMBL/GenBank/DDBJ databases">
        <authorList>
            <person name="Rey-Velasco X."/>
        </authorList>
    </citation>
    <scope>NUCLEOTIDE SEQUENCE [LARGE SCALE GENOMIC DNA]</scope>
    <source>
        <strain evidence="2 3">P385</strain>
    </source>
</reference>
<comment type="caution">
    <text evidence="2">The sequence shown here is derived from an EMBL/GenBank/DDBJ whole genome shotgun (WGS) entry which is preliminary data.</text>
</comment>
<evidence type="ECO:0000313" key="3">
    <source>
        <dbReference type="Proteomes" id="UP001259982"/>
    </source>
</evidence>
<dbReference type="Proteomes" id="UP001259982">
    <property type="component" value="Unassembled WGS sequence"/>
</dbReference>
<name>A0ABU3B479_9GAMM</name>
<dbReference type="InterPro" id="IPR006070">
    <property type="entry name" value="Sua5-like_dom"/>
</dbReference>
<keyword evidence="2" id="KW-0808">Transferase</keyword>
<dbReference type="NCBIfam" id="TIGR00057">
    <property type="entry name" value="L-threonylcarbamoyladenylate synthase"/>
    <property type="match status" value="1"/>
</dbReference>
<protein>
    <submittedName>
        <fullName evidence="2">L-threonylcarbamoyladenylate synthase</fullName>
        <ecNumber evidence="2">2.7.7.87</ecNumber>
    </submittedName>
</protein>